<evidence type="ECO:0008006" key="3">
    <source>
        <dbReference type="Google" id="ProtNLM"/>
    </source>
</evidence>
<dbReference type="EMBL" id="NWTM01000002">
    <property type="protein sequence ID" value="RYC41462.1"/>
    <property type="molecule type" value="Genomic_DNA"/>
</dbReference>
<keyword evidence="2" id="KW-1185">Reference proteome</keyword>
<reference evidence="1 2" key="1">
    <citation type="journal article" date="2018" name="Syst. Appl. Microbiol.">
        <title>Pectobacterium zantedeschiae sp. nov. a new species of a soft rot pathogen isolated from Calla lily (Zantedeschia spp.).</title>
        <authorList>
            <person name="Waleron M."/>
            <person name="Misztak A."/>
            <person name="Waleron M."/>
            <person name="Franczuk M."/>
            <person name="Jonca J."/>
            <person name="Wielgomas B."/>
            <person name="Mikicinski A."/>
            <person name="Popovic T."/>
            <person name="Waleron K."/>
        </authorList>
    </citation>
    <scope>NUCLEOTIDE SEQUENCE [LARGE SCALE GENOMIC DNA]</scope>
    <source>
        <strain evidence="1 2">9M</strain>
    </source>
</reference>
<dbReference type="OrthoDB" id="8969741at2"/>
<evidence type="ECO:0000313" key="1">
    <source>
        <dbReference type="EMBL" id="RYC41462.1"/>
    </source>
</evidence>
<dbReference type="Proteomes" id="UP001138460">
    <property type="component" value="Unassembled WGS sequence"/>
</dbReference>
<sequence>MFTNDTTSFSHADGNARIVLDEQAWQVVCKTAATEASRYCGLAYDHYIVLLSSSIDQHVDQLPEHLRAQALSIAREWDYATPAERQETQDWNAENGYCTHGLDPNCCPAGCSEY</sequence>
<name>A0A9X8P440_9GAMM</name>
<gene>
    <name evidence="1" type="ORF">CLR69_15085</name>
</gene>
<protein>
    <recommendedName>
        <fullName evidence="3">Plasmid-related protein</fullName>
    </recommendedName>
</protein>
<evidence type="ECO:0000313" key="2">
    <source>
        <dbReference type="Proteomes" id="UP001138460"/>
    </source>
</evidence>
<organism evidence="1 2">
    <name type="scientific">Pectobacterium zantedeschiae</name>
    <dbReference type="NCBI Taxonomy" id="2034769"/>
    <lineage>
        <taxon>Bacteria</taxon>
        <taxon>Pseudomonadati</taxon>
        <taxon>Pseudomonadota</taxon>
        <taxon>Gammaproteobacteria</taxon>
        <taxon>Enterobacterales</taxon>
        <taxon>Pectobacteriaceae</taxon>
        <taxon>Pectobacterium</taxon>
    </lineage>
</organism>
<accession>A0A9X8P440</accession>
<proteinExistence type="predicted"/>
<dbReference type="RefSeq" id="WP_129712310.1">
    <property type="nucleotide sequence ID" value="NZ_JBEHFA010000001.1"/>
</dbReference>
<dbReference type="AlphaFoldDB" id="A0A9X8P440"/>
<comment type="caution">
    <text evidence="1">The sequence shown here is derived from an EMBL/GenBank/DDBJ whole genome shotgun (WGS) entry which is preliminary data.</text>
</comment>